<dbReference type="GO" id="GO:0051301">
    <property type="term" value="P:cell division"/>
    <property type="evidence" value="ECO:0007669"/>
    <property type="project" value="UniProtKB-KW"/>
</dbReference>
<dbReference type="InterPro" id="IPR001986">
    <property type="entry name" value="Enolpyruvate_Tfrase_dom"/>
</dbReference>
<dbReference type="InterPro" id="IPR050068">
    <property type="entry name" value="MurA_subfamily"/>
</dbReference>
<dbReference type="EC" id="2.5.1.7" evidence="12"/>
<keyword evidence="12" id="KW-0670">Pyruvate</keyword>
<evidence type="ECO:0000256" key="2">
    <source>
        <dbReference type="ARBA" id="ARBA00004752"/>
    </source>
</evidence>
<gene>
    <name evidence="12" type="primary">murA</name>
    <name evidence="14" type="ORF">A2756_02135</name>
</gene>
<feature type="domain" description="Enolpyruvate transferase" evidence="13">
    <location>
        <begin position="8"/>
        <end position="417"/>
    </location>
</feature>
<comment type="caution">
    <text evidence="14">The sequence shown here is derived from an EMBL/GenBank/DDBJ whole genome shotgun (WGS) entry which is preliminary data.</text>
</comment>
<dbReference type="UniPathway" id="UPA00219"/>
<comment type="similarity">
    <text evidence="10 12">Belongs to the EPSP synthase family. MurA subfamily.</text>
</comment>
<feature type="active site" description="Proton donor" evidence="12">
    <location>
        <position position="117"/>
    </location>
</feature>
<evidence type="ECO:0000256" key="10">
    <source>
        <dbReference type="ARBA" id="ARBA00038367"/>
    </source>
</evidence>
<evidence type="ECO:0000256" key="3">
    <source>
        <dbReference type="ARBA" id="ARBA00022490"/>
    </source>
</evidence>
<dbReference type="GO" id="GO:0071555">
    <property type="term" value="P:cell wall organization"/>
    <property type="evidence" value="ECO:0007669"/>
    <property type="project" value="UniProtKB-KW"/>
</dbReference>
<keyword evidence="3 12" id="KW-0963">Cytoplasm</keyword>
<evidence type="ECO:0000256" key="11">
    <source>
        <dbReference type="ARBA" id="ARBA00047527"/>
    </source>
</evidence>
<feature type="binding site" evidence="12">
    <location>
        <position position="328"/>
    </location>
    <ligand>
        <name>UDP-N-acetyl-alpha-D-glucosamine</name>
        <dbReference type="ChEBI" id="CHEBI:57705"/>
    </ligand>
</feature>
<keyword evidence="8 12" id="KW-0131">Cell cycle</keyword>
<dbReference type="GO" id="GO:0008760">
    <property type="term" value="F:UDP-N-acetylglucosamine 1-carboxyvinyltransferase activity"/>
    <property type="evidence" value="ECO:0007669"/>
    <property type="project" value="UniProtKB-UniRule"/>
</dbReference>
<dbReference type="GO" id="GO:0009252">
    <property type="term" value="P:peptidoglycan biosynthetic process"/>
    <property type="evidence" value="ECO:0007669"/>
    <property type="project" value="UniProtKB-UniRule"/>
</dbReference>
<proteinExistence type="inferred from homology"/>
<comment type="pathway">
    <text evidence="2 12">Cell wall biogenesis; peptidoglycan biosynthesis.</text>
</comment>
<evidence type="ECO:0000256" key="1">
    <source>
        <dbReference type="ARBA" id="ARBA00004496"/>
    </source>
</evidence>
<comment type="caution">
    <text evidence="12">Lacks conserved residue(s) required for the propagation of feature annotation.</text>
</comment>
<comment type="function">
    <text evidence="12">Cell wall formation. Adds enolpyruvyl to UDP-N-acetylglucosamine.</text>
</comment>
<dbReference type="PANTHER" id="PTHR43783">
    <property type="entry name" value="UDP-N-ACETYLGLUCOSAMINE 1-CARBOXYVINYLTRANSFERASE"/>
    <property type="match status" value="1"/>
</dbReference>
<protein>
    <recommendedName>
        <fullName evidence="12">UDP-N-acetylglucosamine 1-carboxyvinyltransferase</fullName>
        <ecNumber evidence="12">2.5.1.7</ecNumber>
    </recommendedName>
    <alternativeName>
        <fullName evidence="12">Enoylpyruvate transferase</fullName>
    </alternativeName>
    <alternativeName>
        <fullName evidence="12">UDP-N-acetylglucosamine enolpyruvyl transferase</fullName>
        <shortName evidence="12">EPT</shortName>
    </alternativeName>
</protein>
<dbReference type="PANTHER" id="PTHR43783:SF1">
    <property type="entry name" value="UDP-N-ACETYLGLUCOSAMINE 1-CARBOXYVINYLTRANSFERASE"/>
    <property type="match status" value="1"/>
</dbReference>
<comment type="subcellular location">
    <subcellularLocation>
        <location evidence="1 12">Cytoplasm</location>
    </subcellularLocation>
</comment>
<name>A0A1G2G612_9BACT</name>
<reference evidence="14 15" key="1">
    <citation type="journal article" date="2016" name="Nat. Commun.">
        <title>Thousands of microbial genomes shed light on interconnected biogeochemical processes in an aquifer system.</title>
        <authorList>
            <person name="Anantharaman K."/>
            <person name="Brown C.T."/>
            <person name="Hug L.A."/>
            <person name="Sharon I."/>
            <person name="Castelle C.J."/>
            <person name="Probst A.J."/>
            <person name="Thomas B.C."/>
            <person name="Singh A."/>
            <person name="Wilkins M.J."/>
            <person name="Karaoz U."/>
            <person name="Brodie E.L."/>
            <person name="Williams K.H."/>
            <person name="Hubbard S.S."/>
            <person name="Banfield J.F."/>
        </authorList>
    </citation>
    <scope>NUCLEOTIDE SEQUENCE [LARGE SCALE GENOMIC DNA]</scope>
</reference>
<feature type="modified residue" description="2-(S-cysteinyl)pyruvic acid O-phosphothioketal" evidence="12">
    <location>
        <position position="117"/>
    </location>
</feature>
<feature type="binding site" evidence="12">
    <location>
        <position position="93"/>
    </location>
    <ligand>
        <name>UDP-N-acetyl-alpha-D-glucosamine</name>
        <dbReference type="ChEBI" id="CHEBI:57705"/>
    </ligand>
</feature>
<dbReference type="GO" id="GO:0008360">
    <property type="term" value="P:regulation of cell shape"/>
    <property type="evidence" value="ECO:0007669"/>
    <property type="project" value="UniProtKB-KW"/>
</dbReference>
<keyword evidence="5 12" id="KW-0808">Transferase</keyword>
<dbReference type="NCBIfam" id="NF006873">
    <property type="entry name" value="PRK09369.1"/>
    <property type="match status" value="1"/>
</dbReference>
<evidence type="ECO:0000256" key="9">
    <source>
        <dbReference type="ARBA" id="ARBA00023316"/>
    </source>
</evidence>
<feature type="binding site" evidence="12">
    <location>
        <begin position="23"/>
        <end position="24"/>
    </location>
    <ligand>
        <name>phosphoenolpyruvate</name>
        <dbReference type="ChEBI" id="CHEBI:58702"/>
    </ligand>
</feature>
<evidence type="ECO:0000256" key="4">
    <source>
        <dbReference type="ARBA" id="ARBA00022618"/>
    </source>
</evidence>
<keyword evidence="7 12" id="KW-0573">Peptidoglycan synthesis</keyword>
<dbReference type="Proteomes" id="UP000177785">
    <property type="component" value="Unassembled WGS sequence"/>
</dbReference>
<keyword evidence="4 12" id="KW-0132">Cell division</keyword>
<comment type="catalytic activity">
    <reaction evidence="11 12">
        <text>phosphoenolpyruvate + UDP-N-acetyl-alpha-D-glucosamine = UDP-N-acetyl-3-O-(1-carboxyvinyl)-alpha-D-glucosamine + phosphate</text>
        <dbReference type="Rhea" id="RHEA:18681"/>
        <dbReference type="ChEBI" id="CHEBI:43474"/>
        <dbReference type="ChEBI" id="CHEBI:57705"/>
        <dbReference type="ChEBI" id="CHEBI:58702"/>
        <dbReference type="ChEBI" id="CHEBI:68483"/>
        <dbReference type="EC" id="2.5.1.7"/>
    </reaction>
</comment>
<evidence type="ECO:0000256" key="7">
    <source>
        <dbReference type="ARBA" id="ARBA00022984"/>
    </source>
</evidence>
<evidence type="ECO:0000313" key="14">
    <source>
        <dbReference type="EMBL" id="OGZ45684.1"/>
    </source>
</evidence>
<evidence type="ECO:0000256" key="8">
    <source>
        <dbReference type="ARBA" id="ARBA00023306"/>
    </source>
</evidence>
<dbReference type="GO" id="GO:0005737">
    <property type="term" value="C:cytoplasm"/>
    <property type="evidence" value="ECO:0007669"/>
    <property type="project" value="UniProtKB-SubCell"/>
</dbReference>
<dbReference type="CDD" id="cd01555">
    <property type="entry name" value="UdpNAET"/>
    <property type="match status" value="1"/>
</dbReference>
<evidence type="ECO:0000256" key="5">
    <source>
        <dbReference type="ARBA" id="ARBA00022679"/>
    </source>
</evidence>
<accession>A0A1G2G612</accession>
<dbReference type="AlphaFoldDB" id="A0A1G2G612"/>
<evidence type="ECO:0000259" key="13">
    <source>
        <dbReference type="Pfam" id="PF00275"/>
    </source>
</evidence>
<dbReference type="SUPFAM" id="SSF55205">
    <property type="entry name" value="EPT/RTPC-like"/>
    <property type="match status" value="1"/>
</dbReference>
<dbReference type="HAMAP" id="MF_00111">
    <property type="entry name" value="MurA"/>
    <property type="match status" value="1"/>
</dbReference>
<dbReference type="InterPro" id="IPR013792">
    <property type="entry name" value="RNA3'P_cycl/enolpyr_Trfase_a/b"/>
</dbReference>
<organism evidence="14 15">
    <name type="scientific">Candidatus Ryanbacteria bacterium RIFCSPHIGHO2_01_FULL_48_27</name>
    <dbReference type="NCBI Taxonomy" id="1802115"/>
    <lineage>
        <taxon>Bacteria</taxon>
        <taxon>Candidatus Ryaniibacteriota</taxon>
    </lineage>
</organism>
<keyword evidence="9 12" id="KW-0961">Cell wall biogenesis/degradation</keyword>
<keyword evidence="6 12" id="KW-0133">Cell shape</keyword>
<dbReference type="InterPro" id="IPR036968">
    <property type="entry name" value="Enolpyruvate_Tfrase_sf"/>
</dbReference>
<dbReference type="NCBIfam" id="TIGR01072">
    <property type="entry name" value="murA"/>
    <property type="match status" value="1"/>
</dbReference>
<evidence type="ECO:0000256" key="12">
    <source>
        <dbReference type="HAMAP-Rule" id="MF_00111"/>
    </source>
</evidence>
<evidence type="ECO:0000256" key="6">
    <source>
        <dbReference type="ARBA" id="ARBA00022960"/>
    </source>
</evidence>
<dbReference type="InterPro" id="IPR005750">
    <property type="entry name" value="UDP_GlcNAc_COvinyl_MurA"/>
</dbReference>
<evidence type="ECO:0000313" key="15">
    <source>
        <dbReference type="Proteomes" id="UP000177785"/>
    </source>
</evidence>
<sequence>MDSNLIIQGGRKLSGTVEVRGSKNAATKLMIASLLSDEPSVIENVPFISDLDVTKELCEKIGSTVDISPDRICHITTREVKTPLVPELSRKNRIPILALGPLLHRKGIAEVPVLGGCPIGHRPVNLHIEALQKMGARIERRENSYYAEAKELHGEHVIFPFPSVGATENVLLAATLAHGTTIIENAAIEPEITNLVDMLVGMGADIAFNQVTRTVEIHGVSKLHGTTIRVMPDRNEIMSFAVAALATEGSIFIPRIEASYLGSCINALQRVGGKIDEEEQGIRFSGRRPYKAIDIETGPHPGFMTDWQQPMCVLLTQAEGKSSIHETVYDDRFGYTKDLVRMGARIEVDKTCPAKPCRFHGEYFHTAHIVGPASLHAAELVVTDLRAGMAHIIAALIASGESRITGIDHIDRGYEEIDMRLRGLGADIIRA</sequence>
<dbReference type="GO" id="GO:0019277">
    <property type="term" value="P:UDP-N-acetylgalactosamine biosynthetic process"/>
    <property type="evidence" value="ECO:0007669"/>
    <property type="project" value="InterPro"/>
</dbReference>
<dbReference type="STRING" id="1802115.A2756_02135"/>
<dbReference type="Gene3D" id="3.65.10.10">
    <property type="entry name" value="Enolpyruvate transferase domain"/>
    <property type="match status" value="2"/>
</dbReference>
<dbReference type="Pfam" id="PF00275">
    <property type="entry name" value="EPSP_synthase"/>
    <property type="match status" value="1"/>
</dbReference>
<feature type="binding site" evidence="12">
    <location>
        <position position="306"/>
    </location>
    <ligand>
        <name>UDP-N-acetyl-alpha-D-glucosamine</name>
        <dbReference type="ChEBI" id="CHEBI:57705"/>
    </ligand>
</feature>
<dbReference type="EMBL" id="MHNL01000005">
    <property type="protein sequence ID" value="OGZ45684.1"/>
    <property type="molecule type" value="Genomic_DNA"/>
</dbReference>